<reference evidence="3 4" key="1">
    <citation type="submission" date="2014-03" db="EMBL/GenBank/DDBJ databases">
        <title>Draft genome of the hookworm Oesophagostomum dentatum.</title>
        <authorList>
            <person name="Mitreva M."/>
        </authorList>
    </citation>
    <scope>NUCLEOTIDE SEQUENCE [LARGE SCALE GENOMIC DNA]</scope>
    <source>
        <strain evidence="3 4">OD-Hann</strain>
    </source>
</reference>
<evidence type="ECO:0000256" key="1">
    <source>
        <dbReference type="SAM" id="MobiDB-lite"/>
    </source>
</evidence>
<organism evidence="3 4">
    <name type="scientific">Oesophagostomum dentatum</name>
    <name type="common">Nodular worm</name>
    <dbReference type="NCBI Taxonomy" id="61180"/>
    <lineage>
        <taxon>Eukaryota</taxon>
        <taxon>Metazoa</taxon>
        <taxon>Ecdysozoa</taxon>
        <taxon>Nematoda</taxon>
        <taxon>Chromadorea</taxon>
        <taxon>Rhabditida</taxon>
        <taxon>Rhabditina</taxon>
        <taxon>Rhabditomorpha</taxon>
        <taxon>Strongyloidea</taxon>
        <taxon>Strongylidae</taxon>
        <taxon>Oesophagostomum</taxon>
    </lineage>
</organism>
<name>A0A0B1S2W5_OESDE</name>
<protein>
    <recommendedName>
        <fullName evidence="2">18S rRNA (guanine(1575)-N(7))-methyltransferase Bud23 C-terminal domain-containing protein</fullName>
    </recommendedName>
</protein>
<dbReference type="EMBL" id="KN610641">
    <property type="protein sequence ID" value="KHJ77560.1"/>
    <property type="molecule type" value="Genomic_DNA"/>
</dbReference>
<sequence>MTGGIAQLPKALTGEEELMERQAHVENTARMFTVSRRGEKKPMKGTKEWIHKKRERMLKQGRTVRHESKYSGRKRKQKF</sequence>
<dbReference type="Proteomes" id="UP000053660">
    <property type="component" value="Unassembled WGS sequence"/>
</dbReference>
<accession>A0A0B1S2W5</accession>
<gene>
    <name evidence="3" type="ORF">OESDEN_22820</name>
</gene>
<dbReference type="Pfam" id="PF12589">
    <property type="entry name" value="WBS_methylT"/>
    <property type="match status" value="1"/>
</dbReference>
<evidence type="ECO:0000313" key="3">
    <source>
        <dbReference type="EMBL" id="KHJ77560.1"/>
    </source>
</evidence>
<evidence type="ECO:0000313" key="4">
    <source>
        <dbReference type="Proteomes" id="UP000053660"/>
    </source>
</evidence>
<dbReference type="OrthoDB" id="2877at2759"/>
<proteinExistence type="predicted"/>
<dbReference type="AlphaFoldDB" id="A0A0B1S2W5"/>
<evidence type="ECO:0000259" key="2">
    <source>
        <dbReference type="Pfam" id="PF12589"/>
    </source>
</evidence>
<dbReference type="GO" id="GO:0070476">
    <property type="term" value="P:rRNA (guanine-N7)-methylation"/>
    <property type="evidence" value="ECO:0007669"/>
    <property type="project" value="InterPro"/>
</dbReference>
<feature type="region of interest" description="Disordered" evidence="1">
    <location>
        <begin position="57"/>
        <end position="79"/>
    </location>
</feature>
<dbReference type="InterPro" id="IPR022238">
    <property type="entry name" value="Bud23_C"/>
</dbReference>
<feature type="domain" description="18S rRNA (guanine(1575)-N(7))-methyltransferase Bud23 C-terminal" evidence="2">
    <location>
        <begin position="2"/>
        <end position="77"/>
    </location>
</feature>
<keyword evidence="4" id="KW-1185">Reference proteome</keyword>
<dbReference type="GO" id="GO:0016435">
    <property type="term" value="F:rRNA (guanine) methyltransferase activity"/>
    <property type="evidence" value="ECO:0007669"/>
    <property type="project" value="InterPro"/>
</dbReference>